<feature type="repeat" description="ANK" evidence="3">
    <location>
        <begin position="256"/>
        <end position="281"/>
    </location>
</feature>
<dbReference type="PANTHER" id="PTHR24188:SF29">
    <property type="entry name" value="GH09064P"/>
    <property type="match status" value="1"/>
</dbReference>
<dbReference type="PANTHER" id="PTHR24188">
    <property type="entry name" value="ANKYRIN REPEAT PROTEIN"/>
    <property type="match status" value="1"/>
</dbReference>
<feature type="repeat" description="ANK" evidence="3">
    <location>
        <begin position="219"/>
        <end position="247"/>
    </location>
</feature>
<name>A0AAE0H7M7_9PEZI</name>
<dbReference type="InterPro" id="IPR036770">
    <property type="entry name" value="Ankyrin_rpt-contain_sf"/>
</dbReference>
<keyword evidence="5" id="KW-1185">Reference proteome</keyword>
<dbReference type="SUPFAM" id="SSF48403">
    <property type="entry name" value="Ankyrin repeat"/>
    <property type="match status" value="1"/>
</dbReference>
<keyword evidence="1" id="KW-0677">Repeat</keyword>
<reference evidence="4" key="1">
    <citation type="journal article" date="2023" name="Mol. Phylogenet. Evol.">
        <title>Genome-scale phylogeny and comparative genomics of the fungal order Sordariales.</title>
        <authorList>
            <person name="Hensen N."/>
            <person name="Bonometti L."/>
            <person name="Westerberg I."/>
            <person name="Brannstrom I.O."/>
            <person name="Guillou S."/>
            <person name="Cros-Aarteil S."/>
            <person name="Calhoun S."/>
            <person name="Haridas S."/>
            <person name="Kuo A."/>
            <person name="Mondo S."/>
            <person name="Pangilinan J."/>
            <person name="Riley R."/>
            <person name="LaButti K."/>
            <person name="Andreopoulos B."/>
            <person name="Lipzen A."/>
            <person name="Chen C."/>
            <person name="Yan M."/>
            <person name="Daum C."/>
            <person name="Ng V."/>
            <person name="Clum A."/>
            <person name="Steindorff A."/>
            <person name="Ohm R.A."/>
            <person name="Martin F."/>
            <person name="Silar P."/>
            <person name="Natvig D.O."/>
            <person name="Lalanne C."/>
            <person name="Gautier V."/>
            <person name="Ament-Velasquez S.L."/>
            <person name="Kruys A."/>
            <person name="Hutchinson M.I."/>
            <person name="Powell A.J."/>
            <person name="Barry K."/>
            <person name="Miller A.N."/>
            <person name="Grigoriev I.V."/>
            <person name="Debuchy R."/>
            <person name="Gladieux P."/>
            <person name="Hiltunen Thoren M."/>
            <person name="Johannesson H."/>
        </authorList>
    </citation>
    <scope>NUCLEOTIDE SEQUENCE</scope>
    <source>
        <strain evidence="4">CBS 168.71</strain>
    </source>
</reference>
<protein>
    <submittedName>
        <fullName evidence="4">Ankyrin repeat-containing domain protein</fullName>
    </submittedName>
</protein>
<sequence>NGKTPLFLAAQEGHTEVVEALLAAGANPNTFDRKNQRSCIHQAARGGHVECVRLLLSKDASTDGMDINGATPFKLASCFHGHLDVVKLLVNGGAAVNDALSSSQRQPIYQAPENGHPRLMQSLHSRDANIVRRELKGASPLWIASQKGHTKIVKFLLEHKASPGPRTLEPPSYLYPDAANSHQVEAAWPPLIIAAQEGHLGIAEMLLNEGAKPAVRSSSGMQPIHQAAENGHLEMVRLLVAWGSDADCQCPGRGGLNITPLWLASQGGHDAIVEFLLEKGA</sequence>
<dbReference type="RefSeq" id="XP_062654988.1">
    <property type="nucleotide sequence ID" value="XM_062800148.1"/>
</dbReference>
<dbReference type="EMBL" id="JAUEPN010000009">
    <property type="protein sequence ID" value="KAK3291474.1"/>
    <property type="molecule type" value="Genomic_DNA"/>
</dbReference>
<reference evidence="4" key="2">
    <citation type="submission" date="2023-06" db="EMBL/GenBank/DDBJ databases">
        <authorList>
            <consortium name="Lawrence Berkeley National Laboratory"/>
            <person name="Haridas S."/>
            <person name="Hensen N."/>
            <person name="Bonometti L."/>
            <person name="Westerberg I."/>
            <person name="Brannstrom I.O."/>
            <person name="Guillou S."/>
            <person name="Cros-Aarteil S."/>
            <person name="Calhoun S."/>
            <person name="Kuo A."/>
            <person name="Mondo S."/>
            <person name="Pangilinan J."/>
            <person name="Riley R."/>
            <person name="Labutti K."/>
            <person name="Andreopoulos B."/>
            <person name="Lipzen A."/>
            <person name="Chen C."/>
            <person name="Yanf M."/>
            <person name="Daum C."/>
            <person name="Ng V."/>
            <person name="Clum A."/>
            <person name="Steindorff A."/>
            <person name="Ohm R."/>
            <person name="Martin F."/>
            <person name="Silar P."/>
            <person name="Natvig D."/>
            <person name="Lalanne C."/>
            <person name="Gautier V."/>
            <person name="Ament-Velasquez S.L."/>
            <person name="Kruys A."/>
            <person name="Hutchinson M.I."/>
            <person name="Powell A.J."/>
            <person name="Barry K."/>
            <person name="Miller A.N."/>
            <person name="Grigoriev I.V."/>
            <person name="Debuchy R."/>
            <person name="Gladieux P."/>
            <person name="Thoren M.H."/>
            <person name="Johannesson H."/>
        </authorList>
    </citation>
    <scope>NUCLEOTIDE SEQUENCE</scope>
    <source>
        <strain evidence="4">CBS 168.71</strain>
    </source>
</reference>
<organism evidence="4 5">
    <name type="scientific">Chaetomium fimeti</name>
    <dbReference type="NCBI Taxonomy" id="1854472"/>
    <lineage>
        <taxon>Eukaryota</taxon>
        <taxon>Fungi</taxon>
        <taxon>Dikarya</taxon>
        <taxon>Ascomycota</taxon>
        <taxon>Pezizomycotina</taxon>
        <taxon>Sordariomycetes</taxon>
        <taxon>Sordariomycetidae</taxon>
        <taxon>Sordariales</taxon>
        <taxon>Chaetomiaceae</taxon>
        <taxon>Chaetomium</taxon>
    </lineage>
</organism>
<dbReference type="Gene3D" id="1.25.40.20">
    <property type="entry name" value="Ankyrin repeat-containing domain"/>
    <property type="match status" value="2"/>
</dbReference>
<keyword evidence="2 3" id="KW-0040">ANK repeat</keyword>
<evidence type="ECO:0000313" key="4">
    <source>
        <dbReference type="EMBL" id="KAK3291474.1"/>
    </source>
</evidence>
<dbReference type="PRINTS" id="PR01415">
    <property type="entry name" value="ANKYRIN"/>
</dbReference>
<feature type="repeat" description="ANK" evidence="3">
    <location>
        <begin position="136"/>
        <end position="168"/>
    </location>
</feature>
<dbReference type="GeneID" id="87837096"/>
<dbReference type="PROSITE" id="PS50297">
    <property type="entry name" value="ANK_REP_REGION"/>
    <property type="match status" value="5"/>
</dbReference>
<evidence type="ECO:0000313" key="5">
    <source>
        <dbReference type="Proteomes" id="UP001278766"/>
    </source>
</evidence>
<proteinExistence type="predicted"/>
<dbReference type="PROSITE" id="PS50088">
    <property type="entry name" value="ANK_REPEAT"/>
    <property type="match status" value="6"/>
</dbReference>
<dbReference type="AlphaFoldDB" id="A0AAE0H7M7"/>
<gene>
    <name evidence="4" type="ORF">B0H64DRAFT_310768</name>
</gene>
<evidence type="ECO:0000256" key="3">
    <source>
        <dbReference type="PROSITE-ProRule" id="PRU00023"/>
    </source>
</evidence>
<dbReference type="Pfam" id="PF12796">
    <property type="entry name" value="Ank_2"/>
    <property type="match status" value="2"/>
</dbReference>
<comment type="caution">
    <text evidence="4">The sequence shown here is derived from an EMBL/GenBank/DDBJ whole genome shotgun (WGS) entry which is preliminary data.</text>
</comment>
<feature type="repeat" description="ANK" evidence="3">
    <location>
        <begin position="186"/>
        <end position="218"/>
    </location>
</feature>
<dbReference type="InterPro" id="IPR002110">
    <property type="entry name" value="Ankyrin_rpt"/>
</dbReference>
<accession>A0AAE0H7M7</accession>
<dbReference type="Proteomes" id="UP001278766">
    <property type="component" value="Unassembled WGS sequence"/>
</dbReference>
<feature type="repeat" description="ANK" evidence="3">
    <location>
        <begin position="1"/>
        <end position="33"/>
    </location>
</feature>
<dbReference type="SMART" id="SM00248">
    <property type="entry name" value="ANK"/>
    <property type="match status" value="7"/>
</dbReference>
<dbReference type="Pfam" id="PF00023">
    <property type="entry name" value="Ank"/>
    <property type="match status" value="1"/>
</dbReference>
<evidence type="ECO:0000256" key="1">
    <source>
        <dbReference type="ARBA" id="ARBA00022737"/>
    </source>
</evidence>
<feature type="non-terminal residue" evidence="4">
    <location>
        <position position="281"/>
    </location>
</feature>
<evidence type="ECO:0000256" key="2">
    <source>
        <dbReference type="ARBA" id="ARBA00023043"/>
    </source>
</evidence>
<feature type="non-terminal residue" evidence="4">
    <location>
        <position position="1"/>
    </location>
</feature>
<feature type="repeat" description="ANK" evidence="3">
    <location>
        <begin position="35"/>
        <end position="67"/>
    </location>
</feature>